<dbReference type="RefSeq" id="WP_310278601.1">
    <property type="nucleotide sequence ID" value="NZ_JAVDXW010000002.1"/>
</dbReference>
<evidence type="ECO:0000313" key="2">
    <source>
        <dbReference type="Proteomes" id="UP001180845"/>
    </source>
</evidence>
<sequence>MQFVVDGHGLGLFGGIGRVGLTRQRPGEGCLLGVGSGLDRVGRTDVPLGRDRCGQ</sequence>
<dbReference type="Proteomes" id="UP001180845">
    <property type="component" value="Unassembled WGS sequence"/>
</dbReference>
<comment type="caution">
    <text evidence="1">The sequence shown here is derived from an EMBL/GenBank/DDBJ whole genome shotgun (WGS) entry which is preliminary data.</text>
</comment>
<organism evidence="1 2">
    <name type="scientific">Haloactinomyces albus</name>
    <dbReference type="NCBI Taxonomy" id="1352928"/>
    <lineage>
        <taxon>Bacteria</taxon>
        <taxon>Bacillati</taxon>
        <taxon>Actinomycetota</taxon>
        <taxon>Actinomycetes</taxon>
        <taxon>Actinopolysporales</taxon>
        <taxon>Actinopolysporaceae</taxon>
        <taxon>Haloactinomyces</taxon>
    </lineage>
</organism>
<keyword evidence="2" id="KW-1185">Reference proteome</keyword>
<dbReference type="AlphaFoldDB" id="A0AAE3ZGG5"/>
<protein>
    <submittedName>
        <fullName evidence="1">Uncharacterized protein</fullName>
    </submittedName>
</protein>
<proteinExistence type="predicted"/>
<dbReference type="EMBL" id="JAVDXW010000002">
    <property type="protein sequence ID" value="MDR7304473.1"/>
    <property type="molecule type" value="Genomic_DNA"/>
</dbReference>
<evidence type="ECO:0000313" key="1">
    <source>
        <dbReference type="EMBL" id="MDR7304473.1"/>
    </source>
</evidence>
<gene>
    <name evidence="1" type="ORF">JOF55_004717</name>
</gene>
<accession>A0AAE3ZGG5</accession>
<reference evidence="1" key="1">
    <citation type="submission" date="2023-07" db="EMBL/GenBank/DDBJ databases">
        <title>Sequencing the genomes of 1000 actinobacteria strains.</title>
        <authorList>
            <person name="Klenk H.-P."/>
        </authorList>
    </citation>
    <scope>NUCLEOTIDE SEQUENCE</scope>
    <source>
        <strain evidence="1">DSM 45977</strain>
    </source>
</reference>
<name>A0AAE3ZGG5_9ACTN</name>